<evidence type="ECO:0000313" key="2">
    <source>
        <dbReference type="EMBL" id="OBZ73488.1"/>
    </source>
</evidence>
<evidence type="ECO:0000313" key="3">
    <source>
        <dbReference type="Proteomes" id="UP000092993"/>
    </source>
</evidence>
<dbReference type="AlphaFoldDB" id="A0A1C7M9E6"/>
<reference evidence="2 3" key="1">
    <citation type="submission" date="2016-03" db="EMBL/GenBank/DDBJ databases">
        <title>Whole genome sequencing of Grifola frondosa 9006-11.</title>
        <authorList>
            <person name="Min B."/>
            <person name="Park H."/>
            <person name="Kim J.-G."/>
            <person name="Cho H."/>
            <person name="Oh Y.-L."/>
            <person name="Kong W.-S."/>
            <person name="Choi I.-G."/>
        </authorList>
    </citation>
    <scope>NUCLEOTIDE SEQUENCE [LARGE SCALE GENOMIC DNA]</scope>
    <source>
        <strain evidence="2 3">9006-11</strain>
    </source>
</reference>
<proteinExistence type="predicted"/>
<sequence>MTEIAADTAATLFTQKMAPWEDNSNGHPNKATFPLRLLLALASSSGAGVSPQPYTHQSPRTNNQRRTNSVCTGRPSSCTTICISTPPINHLFITLATPAPILGRSEAARAIFFVFFFWTMSDIQSLQQLPLRWNALAAFWSSFRPGCPTRGAHVQTVPAPVYQYHACAMARFEQSEQSSFRRWCRVAPSLVASSREIRDPCFIRSVSGTVHVLHGVIPTALNRVERIGLPLASTRSTHFEVSGGFPKFTHRRLLLRYDNTMASTSLSGPTTRLSSQRFGTPG</sequence>
<gene>
    <name evidence="2" type="ORF">A0H81_06157</name>
</gene>
<dbReference type="EMBL" id="LUGG01000006">
    <property type="protein sequence ID" value="OBZ73488.1"/>
    <property type="molecule type" value="Genomic_DNA"/>
</dbReference>
<feature type="region of interest" description="Disordered" evidence="1">
    <location>
        <begin position="48"/>
        <end position="72"/>
    </location>
</feature>
<dbReference type="Proteomes" id="UP000092993">
    <property type="component" value="Unassembled WGS sequence"/>
</dbReference>
<protein>
    <submittedName>
        <fullName evidence="2">Uncharacterized protein</fullName>
    </submittedName>
</protein>
<keyword evidence="3" id="KW-1185">Reference proteome</keyword>
<comment type="caution">
    <text evidence="2">The sequence shown here is derived from an EMBL/GenBank/DDBJ whole genome shotgun (WGS) entry which is preliminary data.</text>
</comment>
<feature type="compositionally biased region" description="Polar residues" evidence="1">
    <location>
        <begin position="52"/>
        <end position="72"/>
    </location>
</feature>
<accession>A0A1C7M9E6</accession>
<evidence type="ECO:0000256" key="1">
    <source>
        <dbReference type="SAM" id="MobiDB-lite"/>
    </source>
</evidence>
<organism evidence="2 3">
    <name type="scientific">Grifola frondosa</name>
    <name type="common">Maitake</name>
    <name type="synonym">Polyporus frondosus</name>
    <dbReference type="NCBI Taxonomy" id="5627"/>
    <lineage>
        <taxon>Eukaryota</taxon>
        <taxon>Fungi</taxon>
        <taxon>Dikarya</taxon>
        <taxon>Basidiomycota</taxon>
        <taxon>Agaricomycotina</taxon>
        <taxon>Agaricomycetes</taxon>
        <taxon>Polyporales</taxon>
        <taxon>Grifolaceae</taxon>
        <taxon>Grifola</taxon>
    </lineage>
</organism>
<name>A0A1C7M9E6_GRIFR</name>